<feature type="transmembrane region" description="Helical" evidence="10">
    <location>
        <begin position="48"/>
        <end position="71"/>
    </location>
</feature>
<keyword evidence="8 10" id="KW-0811">Translocation</keyword>
<evidence type="ECO:0000256" key="4">
    <source>
        <dbReference type="ARBA" id="ARBA00022475"/>
    </source>
</evidence>
<evidence type="ECO:0000256" key="11">
    <source>
        <dbReference type="SAM" id="MobiDB-lite"/>
    </source>
</evidence>
<evidence type="ECO:0000256" key="9">
    <source>
        <dbReference type="ARBA" id="ARBA00023136"/>
    </source>
</evidence>
<evidence type="ECO:0000256" key="2">
    <source>
        <dbReference type="ARBA" id="ARBA00008445"/>
    </source>
</evidence>
<dbReference type="GO" id="GO:0065002">
    <property type="term" value="P:intracellular protein transmembrane transport"/>
    <property type="evidence" value="ECO:0007669"/>
    <property type="project" value="TreeGrafter"/>
</dbReference>
<keyword evidence="6 10" id="KW-0653">Protein transport</keyword>
<comment type="caution">
    <text evidence="12">The sequence shown here is derived from an EMBL/GenBank/DDBJ whole genome shotgun (WGS) entry which is preliminary data.</text>
</comment>
<comment type="caution">
    <text evidence="10">Lacks conserved residue(s) required for the propagation of feature annotation.</text>
</comment>
<dbReference type="GO" id="GO:0043952">
    <property type="term" value="P:protein transport by the Sec complex"/>
    <property type="evidence" value="ECO:0007669"/>
    <property type="project" value="TreeGrafter"/>
</dbReference>
<proteinExistence type="inferred from homology"/>
<dbReference type="GO" id="GO:0015450">
    <property type="term" value="F:protein-transporting ATPase activity"/>
    <property type="evidence" value="ECO:0007669"/>
    <property type="project" value="UniProtKB-UniRule"/>
</dbReference>
<evidence type="ECO:0000256" key="5">
    <source>
        <dbReference type="ARBA" id="ARBA00022692"/>
    </source>
</evidence>
<evidence type="ECO:0000256" key="1">
    <source>
        <dbReference type="ARBA" id="ARBA00004651"/>
    </source>
</evidence>
<keyword evidence="5 10" id="KW-0812">Transmembrane</keyword>
<dbReference type="Proteomes" id="UP000505077">
    <property type="component" value="Unassembled WGS sequence"/>
</dbReference>
<gene>
    <name evidence="12" type="primary">secG</name>
    <name evidence="12" type="ORF">ZNDK_0086</name>
</gene>
<keyword evidence="3 10" id="KW-0813">Transport</keyword>
<accession>A0A6L2R4A5</accession>
<dbReference type="GO" id="GO:0009306">
    <property type="term" value="P:protein secretion"/>
    <property type="evidence" value="ECO:0007669"/>
    <property type="project" value="UniProtKB-UniRule"/>
</dbReference>
<comment type="subcellular location">
    <subcellularLocation>
        <location evidence="1 10">Cell membrane</location>
        <topology evidence="1 10">Multi-pass membrane protein</topology>
    </subcellularLocation>
</comment>
<evidence type="ECO:0000256" key="3">
    <source>
        <dbReference type="ARBA" id="ARBA00022448"/>
    </source>
</evidence>
<comment type="similarity">
    <text evidence="2 10">Belongs to the SecG family.</text>
</comment>
<dbReference type="Pfam" id="PF03840">
    <property type="entry name" value="SecG"/>
    <property type="match status" value="1"/>
</dbReference>
<sequence>MQTFILTLHIIVCVLLVILVLLQAGKEGMGVIFGGGNTSVFGSGGAGGILAKLTTLMAVIFVITSLSYTYVTSSRSSGGESAILNVTIEEPVVPATPIPAEPDTPKQNAPEQKSDAKPGQLRETPTADSKSGNRGKAKPGNSGAR</sequence>
<dbReference type="PANTHER" id="PTHR34182">
    <property type="entry name" value="PROTEIN-EXPORT MEMBRANE PROTEIN SECG"/>
    <property type="match status" value="1"/>
</dbReference>
<keyword evidence="9 10" id="KW-0472">Membrane</keyword>
<organism evidence="12 13">
    <name type="scientific">Candidatus Desulfovibrio kirbyi</name>
    <dbReference type="NCBI Taxonomy" id="2696086"/>
    <lineage>
        <taxon>Bacteria</taxon>
        <taxon>Pseudomonadati</taxon>
        <taxon>Thermodesulfobacteriota</taxon>
        <taxon>Desulfovibrionia</taxon>
        <taxon>Desulfovibrionales</taxon>
        <taxon>Desulfovibrionaceae</taxon>
        <taxon>Desulfovibrio</taxon>
    </lineage>
</organism>
<dbReference type="AlphaFoldDB" id="A0A6L2R4A5"/>
<dbReference type="PANTHER" id="PTHR34182:SF1">
    <property type="entry name" value="PROTEIN-EXPORT MEMBRANE PROTEIN SECG"/>
    <property type="match status" value="1"/>
</dbReference>
<evidence type="ECO:0000256" key="7">
    <source>
        <dbReference type="ARBA" id="ARBA00022989"/>
    </source>
</evidence>
<dbReference type="NCBIfam" id="TIGR00810">
    <property type="entry name" value="secG"/>
    <property type="match status" value="1"/>
</dbReference>
<feature type="region of interest" description="Disordered" evidence="11">
    <location>
        <begin position="94"/>
        <end position="145"/>
    </location>
</feature>
<evidence type="ECO:0000256" key="10">
    <source>
        <dbReference type="RuleBase" id="RU365087"/>
    </source>
</evidence>
<name>A0A6L2R4A5_9BACT</name>
<dbReference type="GO" id="GO:0005886">
    <property type="term" value="C:plasma membrane"/>
    <property type="evidence" value="ECO:0007669"/>
    <property type="project" value="UniProtKB-SubCell"/>
</dbReference>
<evidence type="ECO:0000313" key="13">
    <source>
        <dbReference type="Proteomes" id="UP000505077"/>
    </source>
</evidence>
<evidence type="ECO:0000256" key="6">
    <source>
        <dbReference type="ARBA" id="ARBA00022927"/>
    </source>
</evidence>
<keyword evidence="7 10" id="KW-1133">Transmembrane helix</keyword>
<evidence type="ECO:0000256" key="8">
    <source>
        <dbReference type="ARBA" id="ARBA00023010"/>
    </source>
</evidence>
<reference evidence="12 13" key="1">
    <citation type="journal article" date="2020" name="ISME J.">
        <title>Parallel Reductive Genome Evolution in Desulfovibrio Ectosymbionts Independently Acquired by Trichonympha Protists in the Termite Gut.</title>
        <authorList>
            <person name="Takeuchi M."/>
            <person name="Kuwahara H."/>
            <person name="Murakami T."/>
            <person name="Takahashi K."/>
            <person name="Kajitani R."/>
            <person name="Toyoda A."/>
            <person name="Itoh T."/>
            <person name="Ohkuma M."/>
            <person name="Hongoh Y."/>
        </authorList>
    </citation>
    <scope>NUCLEOTIDE SEQUENCE [LARGE SCALE GENOMIC DNA]</scope>
    <source>
        <strain evidence="12">ZnDsv-02</strain>
    </source>
</reference>
<protein>
    <recommendedName>
        <fullName evidence="10">Protein-export membrane protein SecG</fullName>
    </recommendedName>
</protein>
<dbReference type="PRINTS" id="PR01651">
    <property type="entry name" value="SECGEXPORT"/>
</dbReference>
<dbReference type="EMBL" id="BLLL01000001">
    <property type="protein sequence ID" value="GFH62315.1"/>
    <property type="molecule type" value="Genomic_DNA"/>
</dbReference>
<keyword evidence="4 10" id="KW-1003">Cell membrane</keyword>
<evidence type="ECO:0000313" key="12">
    <source>
        <dbReference type="EMBL" id="GFH62315.1"/>
    </source>
</evidence>
<comment type="function">
    <text evidence="10">Involved in protein export. Participates in an early event of protein translocation.</text>
</comment>
<dbReference type="InterPro" id="IPR004692">
    <property type="entry name" value="SecG"/>
</dbReference>